<dbReference type="Pfam" id="PF08906">
    <property type="entry name" value="T6SS_Tdi1_C"/>
    <property type="match status" value="1"/>
</dbReference>
<evidence type="ECO:0000313" key="5">
    <source>
        <dbReference type="Proteomes" id="UP000004892"/>
    </source>
</evidence>
<dbReference type="Pfam" id="PF20335">
    <property type="entry name" value="DUF6630"/>
    <property type="match status" value="1"/>
</dbReference>
<sequence length="388" mass="43505">MYERFLENNADAIRQPVDAAEIAKYSGRVPEQLLDLWQEAGRGTFCGGMVRLVNPADYQDFVDRYFRKAWNESAVPFLVTAFGDLFACVKSQTLGDHIVFLNIRYGTFQILPNRPEILCNLHLFDKRHYYALDRYPEIREKAGTPQPDECLGYVPALALGGTEEDGNIQRVKLLPYIQEIAQAIGDFEPEDFSGKYSWIGPGRVPKKKRFVPPTEDAVNQNITDIARRISGADPAVMQAIHSCISDISTYCSEHAGQYEDRNTDPAQASPLELKWLGMVDILLGHGYAWELDWKCELDDLRFALGEIRKKNQEAECLTEALGDGTFDEDDDLTTWCAGLSEACPRHTVGCLGIDSDSYVIFPVQKQILNQLQQAAGQIGQKITPAENG</sequence>
<dbReference type="RefSeq" id="WP_009135831.1">
    <property type="nucleotide sequence ID" value="NZ_JH594596.1"/>
</dbReference>
<organism evidence="4 5">
    <name type="scientific">Odoribacter laneus YIT 12061</name>
    <dbReference type="NCBI Taxonomy" id="742817"/>
    <lineage>
        <taxon>Bacteria</taxon>
        <taxon>Pseudomonadati</taxon>
        <taxon>Bacteroidota</taxon>
        <taxon>Bacteroidia</taxon>
        <taxon>Bacteroidales</taxon>
        <taxon>Odoribacteraceae</taxon>
        <taxon>Odoribacter</taxon>
    </lineage>
</organism>
<evidence type="ECO:0000259" key="3">
    <source>
        <dbReference type="Pfam" id="PF20335"/>
    </source>
</evidence>
<dbReference type="STRING" id="742817.HMPREF9449_00683"/>
<comment type="caution">
    <text evidence="4">The sequence shown here is derived from an EMBL/GenBank/DDBJ whole genome shotgun (WGS) entry which is preliminary data.</text>
</comment>
<evidence type="ECO:0000259" key="1">
    <source>
        <dbReference type="Pfam" id="PF08887"/>
    </source>
</evidence>
<protein>
    <recommendedName>
        <fullName evidence="6">GAD-like domain-containing protein</fullName>
    </recommendedName>
</protein>
<dbReference type="AlphaFoldDB" id="H1DEJ7"/>
<dbReference type="InterPro" id="IPR014983">
    <property type="entry name" value="GAD-rel"/>
</dbReference>
<dbReference type="GeneID" id="98070688"/>
<evidence type="ECO:0000259" key="2">
    <source>
        <dbReference type="Pfam" id="PF08906"/>
    </source>
</evidence>
<proteinExistence type="predicted"/>
<dbReference type="eggNOG" id="COG5620">
    <property type="taxonomic scope" value="Bacteria"/>
</dbReference>
<evidence type="ECO:0008006" key="6">
    <source>
        <dbReference type="Google" id="ProtNLM"/>
    </source>
</evidence>
<name>H1DEJ7_9BACT</name>
<dbReference type="HOGENOM" id="CLU_711401_0_0_10"/>
<evidence type="ECO:0000313" key="4">
    <source>
        <dbReference type="EMBL" id="EHP49897.1"/>
    </source>
</evidence>
<accession>H1DEJ7</accession>
<feature type="domain" description="T6SS immunity protein Tdi1 C-terminal" evidence="2">
    <location>
        <begin position="129"/>
        <end position="178"/>
    </location>
</feature>
<feature type="domain" description="DUF6630" evidence="3">
    <location>
        <begin position="222"/>
        <end position="384"/>
    </location>
</feature>
<dbReference type="PATRIC" id="fig|742817.3.peg.732"/>
<dbReference type="InterPro" id="IPR015002">
    <property type="entry name" value="T6SS_Tdi1_C"/>
</dbReference>
<gene>
    <name evidence="4" type="ORF">HMPREF9449_00683</name>
</gene>
<reference evidence="4 5" key="1">
    <citation type="submission" date="2012-01" db="EMBL/GenBank/DDBJ databases">
        <title>The Genome Sequence of Odoribacter laneus YIT 12061.</title>
        <authorList>
            <consortium name="The Broad Institute Genome Sequencing Platform"/>
            <person name="Earl A."/>
            <person name="Ward D."/>
            <person name="Feldgarden M."/>
            <person name="Gevers D."/>
            <person name="Morotomi M."/>
            <person name="Young S.K."/>
            <person name="Zeng Q."/>
            <person name="Gargeya S."/>
            <person name="Fitzgerald M."/>
            <person name="Haas B."/>
            <person name="Abouelleil A."/>
            <person name="Alvarado L."/>
            <person name="Arachchi H.M."/>
            <person name="Berlin A."/>
            <person name="Chapman S.B."/>
            <person name="Gearin G."/>
            <person name="Goldberg J."/>
            <person name="Griggs A."/>
            <person name="Gujja S."/>
            <person name="Hansen M."/>
            <person name="Heiman D."/>
            <person name="Howarth C."/>
            <person name="Larimer J."/>
            <person name="Lui A."/>
            <person name="MacDonald P.J.P."/>
            <person name="McCowen C."/>
            <person name="Montmayeur A."/>
            <person name="Murphy C."/>
            <person name="Neiman D."/>
            <person name="Pearson M."/>
            <person name="Priest M."/>
            <person name="Roberts A."/>
            <person name="Saif S."/>
            <person name="Shea T."/>
            <person name="Sisk P."/>
            <person name="Stolte C."/>
            <person name="Sykes S."/>
            <person name="Wortman J."/>
            <person name="Nusbaum C."/>
            <person name="Birren B."/>
        </authorList>
    </citation>
    <scope>NUCLEOTIDE SEQUENCE [LARGE SCALE GENOMIC DNA]</scope>
    <source>
        <strain evidence="4 5">YIT 12061</strain>
    </source>
</reference>
<keyword evidence="5" id="KW-1185">Reference proteome</keyword>
<feature type="domain" description="GAD-related" evidence="1">
    <location>
        <begin position="2"/>
        <end position="88"/>
    </location>
</feature>
<dbReference type="InterPro" id="IPR046582">
    <property type="entry name" value="DUF6630"/>
</dbReference>
<dbReference type="Proteomes" id="UP000004892">
    <property type="component" value="Unassembled WGS sequence"/>
</dbReference>
<dbReference type="Pfam" id="PF08887">
    <property type="entry name" value="GAD-like"/>
    <property type="match status" value="1"/>
</dbReference>
<dbReference type="EMBL" id="ADMC01000008">
    <property type="protein sequence ID" value="EHP49897.1"/>
    <property type="molecule type" value="Genomic_DNA"/>
</dbReference>